<feature type="region of interest" description="Disordered" evidence="2">
    <location>
        <begin position="102"/>
        <end position="196"/>
    </location>
</feature>
<evidence type="ECO:0000256" key="1">
    <source>
        <dbReference type="PROSITE-ProRule" id="PRU00288"/>
    </source>
</evidence>
<feature type="region of interest" description="Disordered" evidence="2">
    <location>
        <begin position="53"/>
        <end position="74"/>
    </location>
</feature>
<dbReference type="PRINTS" id="PR00405">
    <property type="entry name" value="REVINTRACTNG"/>
</dbReference>
<name>A0A8H5HJ80_9AGAR</name>
<dbReference type="PROSITE" id="PS50115">
    <property type="entry name" value="ARFGAP"/>
    <property type="match status" value="1"/>
</dbReference>
<dbReference type="GO" id="GO:0008270">
    <property type="term" value="F:zinc ion binding"/>
    <property type="evidence" value="ECO:0007669"/>
    <property type="project" value="UniProtKB-KW"/>
</dbReference>
<dbReference type="InterPro" id="IPR037278">
    <property type="entry name" value="ARFGAP/RecO"/>
</dbReference>
<keyword evidence="1" id="KW-0479">Metal-binding</keyword>
<comment type="caution">
    <text evidence="4">The sequence shown here is derived from an EMBL/GenBank/DDBJ whole genome shotgun (WGS) entry which is preliminary data.</text>
</comment>
<reference evidence="4 5" key="1">
    <citation type="journal article" date="2020" name="ISME J.">
        <title>Uncovering the hidden diversity of litter-decomposition mechanisms in mushroom-forming fungi.</title>
        <authorList>
            <person name="Floudas D."/>
            <person name="Bentzer J."/>
            <person name="Ahren D."/>
            <person name="Johansson T."/>
            <person name="Persson P."/>
            <person name="Tunlid A."/>
        </authorList>
    </citation>
    <scope>NUCLEOTIDE SEQUENCE [LARGE SCALE GENOMIC DNA]</scope>
    <source>
        <strain evidence="4 5">CBS 661.87</strain>
    </source>
</reference>
<dbReference type="SMART" id="SM00105">
    <property type="entry name" value="ArfGap"/>
    <property type="match status" value="1"/>
</dbReference>
<dbReference type="Gene3D" id="1.10.220.150">
    <property type="entry name" value="Arf GTPase activating protein"/>
    <property type="match status" value="1"/>
</dbReference>
<keyword evidence="1" id="KW-0863">Zinc-finger</keyword>
<dbReference type="InterPro" id="IPR051718">
    <property type="entry name" value="ARF_GTPase-activating"/>
</dbReference>
<feature type="compositionally biased region" description="Low complexity" evidence="2">
    <location>
        <begin position="105"/>
        <end position="129"/>
    </location>
</feature>
<dbReference type="GO" id="GO:0005737">
    <property type="term" value="C:cytoplasm"/>
    <property type="evidence" value="ECO:0007669"/>
    <property type="project" value="TreeGrafter"/>
</dbReference>
<dbReference type="GO" id="GO:0005096">
    <property type="term" value="F:GTPase activator activity"/>
    <property type="evidence" value="ECO:0007669"/>
    <property type="project" value="InterPro"/>
</dbReference>
<dbReference type="EMBL" id="JAACJP010000005">
    <property type="protein sequence ID" value="KAF5384342.1"/>
    <property type="molecule type" value="Genomic_DNA"/>
</dbReference>
<dbReference type="InterPro" id="IPR001164">
    <property type="entry name" value="ArfGAP_dom"/>
</dbReference>
<accession>A0A8H5HJ80</accession>
<dbReference type="SUPFAM" id="SSF57863">
    <property type="entry name" value="ArfGap/RecO-like zinc finger"/>
    <property type="match status" value="1"/>
</dbReference>
<dbReference type="PANTHER" id="PTHR45705:SF1">
    <property type="entry name" value="FI20236P1"/>
    <property type="match status" value="1"/>
</dbReference>
<sequence>MGFSQPWDIPMVPVNCASIHRKIGTHITKVKSLTMDTWTKEQVETMKSMGNARSNAIYNPNETRHPPPPNLMDAERDSELEQYIRSKYEFKRFLDKSALVSSKLGPSRSASSVTSSGSSRSVSTPLTSAQTSAAKPATTTPLSQTLPQRPSTVATSMTSSRSASQPLANLSSLPHRPPQQQSSHANSSPNPNGVWEDLVSLQAPSASSSLPLQFQMPSQAPLTAQQSSTFPGSLSSYQTSMGFGVNPFQQQHLATNPFTQQQYSVPGMQASMMSAVPPFSPSSALNMQQQQYFSNQSQMQSPMSAPGTHAQNNFFHPQPQPALQIQVPSAGQALFSSNSQGSFMSPPATQGQFMSSSPAQQFASHSPQPLMRTTPQPQMQMQMPSTTPQPQMQMMGQPGQFMSPSPQMGMGMAGVPQGQYMSTTPQPQMQQQRPQQQQQHQQHQQGFYGTQHQMNMQQQGQFGGFPGQPFSAGGYAGGQQWGAM</sequence>
<dbReference type="InterPro" id="IPR038508">
    <property type="entry name" value="ArfGAP_dom_sf"/>
</dbReference>
<organism evidence="4 5">
    <name type="scientific">Tricholomella constricta</name>
    <dbReference type="NCBI Taxonomy" id="117010"/>
    <lineage>
        <taxon>Eukaryota</taxon>
        <taxon>Fungi</taxon>
        <taxon>Dikarya</taxon>
        <taxon>Basidiomycota</taxon>
        <taxon>Agaricomycotina</taxon>
        <taxon>Agaricomycetes</taxon>
        <taxon>Agaricomycetidae</taxon>
        <taxon>Agaricales</taxon>
        <taxon>Tricholomatineae</taxon>
        <taxon>Lyophyllaceae</taxon>
        <taxon>Tricholomella</taxon>
    </lineage>
</organism>
<feature type="compositionally biased region" description="Low complexity" evidence="2">
    <location>
        <begin position="419"/>
        <end position="448"/>
    </location>
</feature>
<evidence type="ECO:0000313" key="4">
    <source>
        <dbReference type="EMBL" id="KAF5384342.1"/>
    </source>
</evidence>
<dbReference type="Pfam" id="PF01412">
    <property type="entry name" value="ArfGap"/>
    <property type="match status" value="1"/>
</dbReference>
<dbReference type="Proteomes" id="UP000565441">
    <property type="component" value="Unassembled WGS sequence"/>
</dbReference>
<protein>
    <recommendedName>
        <fullName evidence="3">Arf-GAP domain-containing protein</fullName>
    </recommendedName>
</protein>
<proteinExistence type="predicted"/>
<keyword evidence="5" id="KW-1185">Reference proteome</keyword>
<feature type="compositionally biased region" description="Polar residues" evidence="2">
    <location>
        <begin position="130"/>
        <end position="191"/>
    </location>
</feature>
<feature type="domain" description="Arf-GAP" evidence="3">
    <location>
        <begin position="14"/>
        <end position="101"/>
    </location>
</feature>
<dbReference type="AlphaFoldDB" id="A0A8H5HJ80"/>
<gene>
    <name evidence="4" type="ORF">D9615_003383</name>
</gene>
<feature type="region of interest" description="Disordered" evidence="2">
    <location>
        <begin position="418"/>
        <end position="448"/>
    </location>
</feature>
<evidence type="ECO:0000259" key="3">
    <source>
        <dbReference type="PROSITE" id="PS50115"/>
    </source>
</evidence>
<evidence type="ECO:0000313" key="5">
    <source>
        <dbReference type="Proteomes" id="UP000565441"/>
    </source>
</evidence>
<keyword evidence="1" id="KW-0862">Zinc</keyword>
<evidence type="ECO:0000256" key="2">
    <source>
        <dbReference type="SAM" id="MobiDB-lite"/>
    </source>
</evidence>
<dbReference type="OrthoDB" id="10266696at2759"/>
<dbReference type="CDD" id="cd08204">
    <property type="entry name" value="ArfGap"/>
    <property type="match status" value="1"/>
</dbReference>
<dbReference type="PANTHER" id="PTHR45705">
    <property type="entry name" value="FI20236P1"/>
    <property type="match status" value="1"/>
</dbReference>